<dbReference type="PROSITE" id="PS51272">
    <property type="entry name" value="SLH"/>
    <property type="match status" value="2"/>
</dbReference>
<evidence type="ECO:0000259" key="3">
    <source>
        <dbReference type="PROSITE" id="PS51272"/>
    </source>
</evidence>
<keyword evidence="2" id="KW-0732">Signal</keyword>
<sequence>MMTRIWLTHFGRLSVLASLLLSAGCAGSSLGDRVGQSLEADPQLANQEPEALIVTAPEAKEPTDSDKTEKNPSDNSAKDPVDKSKIAAAKPKQVDPAVVAGDYVDIDKAPEEIQPYLVDLIELDLLKTTPSAKSADGKIQAVPADQFRPNQVITRREYARWLLATNNRFYTDQRSRKIRAGVNSSSPIFKDVPTGDSDFGAIQGLAEAGIIPSPLTGSSTELTFRPDAPLTRKDLMLWKVPLDTRSPLPQATTAAVEQAWGFQDAAKIPARPLQAVLADYQNGDLSNIRRAFGYTTLFQPDKAATRAEGAAVLWRYGNSTEGITAEELRNPQAAQEDNQPKNQPNDRQNAPREQRQ</sequence>
<evidence type="ECO:0000256" key="1">
    <source>
        <dbReference type="SAM" id="MobiDB-lite"/>
    </source>
</evidence>
<feature type="domain" description="SLH" evidence="3">
    <location>
        <begin position="100"/>
        <end position="176"/>
    </location>
</feature>
<dbReference type="PANTHER" id="PTHR33740">
    <property type="entry name" value="GPI-ANCHORED ADHESIN-LIKE PROTEIN"/>
    <property type="match status" value="1"/>
</dbReference>
<dbReference type="Proteomes" id="UP000249354">
    <property type="component" value="Unassembled WGS sequence"/>
</dbReference>
<dbReference type="AlphaFoldDB" id="A0A2W4UDT0"/>
<feature type="region of interest" description="Disordered" evidence="1">
    <location>
        <begin position="55"/>
        <end position="90"/>
    </location>
</feature>
<protein>
    <submittedName>
        <fullName evidence="4">S-layer protein</fullName>
    </submittedName>
</protein>
<reference evidence="4 5" key="2">
    <citation type="submission" date="2018-06" db="EMBL/GenBank/DDBJ databases">
        <title>Metagenomic assembly of (sub)arctic Cyanobacteria and their associated microbiome from non-axenic cultures.</title>
        <authorList>
            <person name="Baurain D."/>
        </authorList>
    </citation>
    <scope>NUCLEOTIDE SEQUENCE [LARGE SCALE GENOMIC DNA]</scope>
    <source>
        <strain evidence="4">ULC129bin1</strain>
    </source>
</reference>
<proteinExistence type="predicted"/>
<dbReference type="PROSITE" id="PS51257">
    <property type="entry name" value="PROKAR_LIPOPROTEIN"/>
    <property type="match status" value="1"/>
</dbReference>
<dbReference type="Pfam" id="PF00395">
    <property type="entry name" value="SLH"/>
    <property type="match status" value="1"/>
</dbReference>
<evidence type="ECO:0000313" key="5">
    <source>
        <dbReference type="Proteomes" id="UP000249354"/>
    </source>
</evidence>
<feature type="region of interest" description="Disordered" evidence="1">
    <location>
        <begin position="323"/>
        <end position="356"/>
    </location>
</feature>
<dbReference type="EMBL" id="QBMC01000067">
    <property type="protein sequence ID" value="PZO17527.1"/>
    <property type="molecule type" value="Genomic_DNA"/>
</dbReference>
<evidence type="ECO:0000313" key="4">
    <source>
        <dbReference type="EMBL" id="PZO17527.1"/>
    </source>
</evidence>
<name>A0A2W4UDT0_9CYAN</name>
<feature type="compositionally biased region" description="Basic and acidic residues" evidence="1">
    <location>
        <begin position="58"/>
        <end position="85"/>
    </location>
</feature>
<evidence type="ECO:0000256" key="2">
    <source>
        <dbReference type="SAM" id="SignalP"/>
    </source>
</evidence>
<feature type="domain" description="SLH" evidence="3">
    <location>
        <begin position="185"/>
        <end position="253"/>
    </location>
</feature>
<feature type="chain" id="PRO_5016087554" evidence="2">
    <location>
        <begin position="29"/>
        <end position="356"/>
    </location>
</feature>
<accession>A0A2W4UDT0</accession>
<dbReference type="InterPro" id="IPR001119">
    <property type="entry name" value="SLH_dom"/>
</dbReference>
<reference evidence="5" key="1">
    <citation type="submission" date="2018-04" db="EMBL/GenBank/DDBJ databases">
        <authorList>
            <person name="Cornet L."/>
        </authorList>
    </citation>
    <scope>NUCLEOTIDE SEQUENCE [LARGE SCALE GENOMIC DNA]</scope>
</reference>
<feature type="compositionally biased region" description="Polar residues" evidence="1">
    <location>
        <begin position="332"/>
        <end position="348"/>
    </location>
</feature>
<feature type="signal peptide" evidence="2">
    <location>
        <begin position="1"/>
        <end position="28"/>
    </location>
</feature>
<gene>
    <name evidence="4" type="ORF">DCF25_11095</name>
</gene>
<dbReference type="PANTHER" id="PTHR33740:SF3">
    <property type="entry name" value="GPI-ANCHORED ADHESIN-LIKE PROTEIN"/>
    <property type="match status" value="1"/>
</dbReference>
<comment type="caution">
    <text evidence="4">The sequence shown here is derived from an EMBL/GenBank/DDBJ whole genome shotgun (WGS) entry which is preliminary data.</text>
</comment>
<organism evidence="4 5">
    <name type="scientific">Leptolyngbya foveolarum</name>
    <dbReference type="NCBI Taxonomy" id="47253"/>
    <lineage>
        <taxon>Bacteria</taxon>
        <taxon>Bacillati</taxon>
        <taxon>Cyanobacteriota</taxon>
        <taxon>Cyanophyceae</taxon>
        <taxon>Leptolyngbyales</taxon>
        <taxon>Leptolyngbyaceae</taxon>
        <taxon>Leptolyngbya group</taxon>
        <taxon>Leptolyngbya</taxon>
    </lineage>
</organism>